<evidence type="ECO:0000256" key="1">
    <source>
        <dbReference type="SAM" id="SignalP"/>
    </source>
</evidence>
<name>A0A5N5JIM7_PANHP</name>
<gene>
    <name evidence="2" type="ORF">PHYPO_G00171870</name>
</gene>
<comment type="caution">
    <text evidence="2">The sequence shown here is derived from an EMBL/GenBank/DDBJ whole genome shotgun (WGS) entry which is preliminary data.</text>
</comment>
<protein>
    <recommendedName>
        <fullName evidence="4">Secreted protein</fullName>
    </recommendedName>
</protein>
<sequence>MLRSKARAALVCVCVRVCVCKCKCARAASPGSVLDLTGPDSLSRRRVVPGHSGPPILDSPDTRHKQGHFFWTCFIPQALEVSHIPYV</sequence>
<evidence type="ECO:0000313" key="2">
    <source>
        <dbReference type="EMBL" id="KAB5517844.1"/>
    </source>
</evidence>
<evidence type="ECO:0000313" key="3">
    <source>
        <dbReference type="Proteomes" id="UP000327468"/>
    </source>
</evidence>
<feature type="chain" id="PRO_5024434315" description="Secreted protein" evidence="1">
    <location>
        <begin position="28"/>
        <end position="87"/>
    </location>
</feature>
<keyword evidence="3" id="KW-1185">Reference proteome</keyword>
<evidence type="ECO:0008006" key="4">
    <source>
        <dbReference type="Google" id="ProtNLM"/>
    </source>
</evidence>
<keyword evidence="1" id="KW-0732">Signal</keyword>
<dbReference type="AlphaFoldDB" id="A0A5N5JIM7"/>
<proteinExistence type="predicted"/>
<dbReference type="EMBL" id="VFJC01000030">
    <property type="protein sequence ID" value="KAB5517844.1"/>
    <property type="molecule type" value="Genomic_DNA"/>
</dbReference>
<dbReference type="Proteomes" id="UP000327468">
    <property type="component" value="Chromosome 29"/>
</dbReference>
<reference evidence="2 3" key="1">
    <citation type="submission" date="2019-06" db="EMBL/GenBank/DDBJ databases">
        <title>A chromosome-scale genome assembly of the striped catfish, Pangasianodon hypophthalmus.</title>
        <authorList>
            <person name="Wen M."/>
            <person name="Zahm M."/>
            <person name="Roques C."/>
            <person name="Cabau C."/>
            <person name="Klopp C."/>
            <person name="Donnadieu C."/>
            <person name="Jouanno E."/>
            <person name="Avarre J.-C."/>
            <person name="Campet M."/>
            <person name="Ha T.T.T."/>
            <person name="Dugue R."/>
            <person name="Lampietro C."/>
            <person name="Louis A."/>
            <person name="Herpin A."/>
            <person name="Echchiki A."/>
            <person name="Berthelot C."/>
            <person name="Parey E."/>
            <person name="Roest-Crollius H."/>
            <person name="Braasch I."/>
            <person name="Postlethwait J."/>
            <person name="Bobe J."/>
            <person name="Montfort J."/>
            <person name="Bouchez O."/>
            <person name="Begum T."/>
            <person name="Schartl M."/>
            <person name="Guiguen Y."/>
        </authorList>
    </citation>
    <scope>NUCLEOTIDE SEQUENCE [LARGE SCALE GENOMIC DNA]</scope>
    <source>
        <strain evidence="2 3">Indonesia</strain>
        <tissue evidence="2">Blood</tissue>
    </source>
</reference>
<accession>A0A5N5JIM7</accession>
<organism evidence="2 3">
    <name type="scientific">Pangasianodon hypophthalmus</name>
    <name type="common">Striped catfish</name>
    <name type="synonym">Helicophagus hypophthalmus</name>
    <dbReference type="NCBI Taxonomy" id="310915"/>
    <lineage>
        <taxon>Eukaryota</taxon>
        <taxon>Metazoa</taxon>
        <taxon>Chordata</taxon>
        <taxon>Craniata</taxon>
        <taxon>Vertebrata</taxon>
        <taxon>Euteleostomi</taxon>
        <taxon>Actinopterygii</taxon>
        <taxon>Neopterygii</taxon>
        <taxon>Teleostei</taxon>
        <taxon>Ostariophysi</taxon>
        <taxon>Siluriformes</taxon>
        <taxon>Pangasiidae</taxon>
        <taxon>Pangasianodon</taxon>
    </lineage>
</organism>
<feature type="signal peptide" evidence="1">
    <location>
        <begin position="1"/>
        <end position="27"/>
    </location>
</feature>